<dbReference type="Pfam" id="PF14384">
    <property type="entry name" value="BrnA_antitoxin"/>
    <property type="match status" value="1"/>
</dbReference>
<evidence type="ECO:0000256" key="1">
    <source>
        <dbReference type="SAM" id="MobiDB-lite"/>
    </source>
</evidence>
<dbReference type="Proteomes" id="UP000053038">
    <property type="component" value="Unassembled WGS sequence"/>
</dbReference>
<dbReference type="EMBL" id="JSXC01000034">
    <property type="protein sequence ID" value="KHN51384.1"/>
    <property type="molecule type" value="Genomic_DNA"/>
</dbReference>
<reference evidence="2 3" key="1">
    <citation type="submission" date="2014-10" db="EMBL/GenBank/DDBJ databases">
        <title>Genome sequence of Pectobacterium carotovorum M022.</title>
        <authorList>
            <person name="Chan K.-G."/>
            <person name="Tan W.-S."/>
        </authorList>
    </citation>
    <scope>NUCLEOTIDE SEQUENCE [LARGE SCALE GENOMIC DNA]</scope>
    <source>
        <strain evidence="2 3">M022</strain>
    </source>
</reference>
<feature type="region of interest" description="Disordered" evidence="1">
    <location>
        <begin position="1"/>
        <end position="24"/>
    </location>
</feature>
<dbReference type="InterPro" id="IPR025528">
    <property type="entry name" value="BrnA_antitoxin"/>
</dbReference>
<protein>
    <recommendedName>
        <fullName evidence="4">BrnA antitoxin family protein</fullName>
    </recommendedName>
</protein>
<evidence type="ECO:0008006" key="4">
    <source>
        <dbReference type="Google" id="ProtNLM"/>
    </source>
</evidence>
<evidence type="ECO:0000313" key="2">
    <source>
        <dbReference type="EMBL" id="KHN51384.1"/>
    </source>
</evidence>
<keyword evidence="3" id="KW-1185">Reference proteome</keyword>
<dbReference type="AlphaFoldDB" id="A0A7V8L622"/>
<proteinExistence type="predicted"/>
<feature type="compositionally biased region" description="Basic and acidic residues" evidence="1">
    <location>
        <begin position="1"/>
        <end position="17"/>
    </location>
</feature>
<sequence length="92" mass="10401">MKRLEAMKDSDIAHDDDNPITTTDDWSGAVMKLGGKTIGRTRGLQKAPTKVAKTIRYDADVIERFQASGPGWQTRMNDALKEWLATHPNFRR</sequence>
<name>A0A7V8L622_9GAMM</name>
<accession>A0A7V8L622</accession>
<organism evidence="2 3">
    <name type="scientific">Pectobacterium fontis</name>
    <dbReference type="NCBI Taxonomy" id="2558042"/>
    <lineage>
        <taxon>Bacteria</taxon>
        <taxon>Pseudomonadati</taxon>
        <taxon>Pseudomonadota</taxon>
        <taxon>Gammaproteobacteria</taxon>
        <taxon>Enterobacterales</taxon>
        <taxon>Pectobacteriaceae</taxon>
        <taxon>Pectobacterium</taxon>
    </lineage>
</organism>
<comment type="caution">
    <text evidence="2">The sequence shown here is derived from an EMBL/GenBank/DDBJ whole genome shotgun (WGS) entry which is preliminary data.</text>
</comment>
<evidence type="ECO:0000313" key="3">
    <source>
        <dbReference type="Proteomes" id="UP000053038"/>
    </source>
</evidence>
<gene>
    <name evidence="2" type="ORF">OI69_12355</name>
</gene>